<dbReference type="AlphaFoldDB" id="A0A8S1PMT4"/>
<dbReference type="EMBL" id="CAJJDM010000126">
    <property type="protein sequence ID" value="CAD8104306.1"/>
    <property type="molecule type" value="Genomic_DNA"/>
</dbReference>
<accession>A0A8S1PMT4</accession>
<feature type="region of interest" description="Disordered" evidence="1">
    <location>
        <begin position="1"/>
        <end position="23"/>
    </location>
</feature>
<comment type="caution">
    <text evidence="3">The sequence shown here is derived from an EMBL/GenBank/DDBJ whole genome shotgun (WGS) entry which is preliminary data.</text>
</comment>
<name>A0A8S1PMT4_PARPR</name>
<gene>
    <name evidence="3" type="ORF">PPRIM_AZ9-3.1.T1230117</name>
</gene>
<reference evidence="3" key="1">
    <citation type="submission" date="2021-01" db="EMBL/GenBank/DDBJ databases">
        <authorList>
            <consortium name="Genoscope - CEA"/>
            <person name="William W."/>
        </authorList>
    </citation>
    <scope>NUCLEOTIDE SEQUENCE</scope>
</reference>
<evidence type="ECO:0000313" key="3">
    <source>
        <dbReference type="EMBL" id="CAD8104306.1"/>
    </source>
</evidence>
<protein>
    <submittedName>
        <fullName evidence="3">Uncharacterized protein</fullName>
    </submittedName>
</protein>
<evidence type="ECO:0000256" key="1">
    <source>
        <dbReference type="SAM" id="MobiDB-lite"/>
    </source>
</evidence>
<evidence type="ECO:0000256" key="2">
    <source>
        <dbReference type="SAM" id="Phobius"/>
    </source>
</evidence>
<sequence length="264" mass="30897">MDSIDDLTCKLGSPNSDQQTNDTLSPINLRTSDIFIDLKKSIDNNNKLLFAFKDQVYYLYQIMRNMTIKENYSYQIASIIFLSEYQDNSSQKLENVKQILQECTNLNLKTYFIILNNNNRKPIIKELRQLVEQFPCSLSICDTEIHNVDHELEMITKELRIGSFDTRIFVHISTNKAMNTYLNSLITSLQKFEKSLTKNDKVYWSSCKTNQKFTAVEIQEADQQDDKKIGKRNKRKVILYGFAFLVILTIICYLLYVVIITFIQ</sequence>
<dbReference type="OMA" id="KFTAVEI"/>
<dbReference type="Proteomes" id="UP000688137">
    <property type="component" value="Unassembled WGS sequence"/>
</dbReference>
<feature type="transmembrane region" description="Helical" evidence="2">
    <location>
        <begin position="237"/>
        <end position="263"/>
    </location>
</feature>
<feature type="compositionally biased region" description="Polar residues" evidence="1">
    <location>
        <begin position="13"/>
        <end position="23"/>
    </location>
</feature>
<evidence type="ECO:0000313" key="4">
    <source>
        <dbReference type="Proteomes" id="UP000688137"/>
    </source>
</evidence>
<keyword evidence="2" id="KW-0472">Membrane</keyword>
<organism evidence="3 4">
    <name type="scientific">Paramecium primaurelia</name>
    <dbReference type="NCBI Taxonomy" id="5886"/>
    <lineage>
        <taxon>Eukaryota</taxon>
        <taxon>Sar</taxon>
        <taxon>Alveolata</taxon>
        <taxon>Ciliophora</taxon>
        <taxon>Intramacronucleata</taxon>
        <taxon>Oligohymenophorea</taxon>
        <taxon>Peniculida</taxon>
        <taxon>Parameciidae</taxon>
        <taxon>Paramecium</taxon>
    </lineage>
</organism>
<keyword evidence="2" id="KW-0812">Transmembrane</keyword>
<proteinExistence type="predicted"/>
<keyword evidence="2" id="KW-1133">Transmembrane helix</keyword>
<keyword evidence="4" id="KW-1185">Reference proteome</keyword>